<feature type="transmembrane region" description="Helical" evidence="5">
    <location>
        <begin position="226"/>
        <end position="246"/>
    </location>
</feature>
<dbReference type="PANTHER" id="PTHR11785:SF512">
    <property type="entry name" value="SOBREMESA, ISOFORM B"/>
    <property type="match status" value="1"/>
</dbReference>
<feature type="transmembrane region" description="Helical" evidence="5">
    <location>
        <begin position="87"/>
        <end position="109"/>
    </location>
</feature>
<dbReference type="PIRSF" id="PIRSF006060">
    <property type="entry name" value="AA_transporter"/>
    <property type="match status" value="1"/>
</dbReference>
<reference evidence="6 7" key="1">
    <citation type="submission" date="2018-03" db="EMBL/GenBank/DDBJ databases">
        <title>Genomic Encyclopedia of Archaeal and Bacterial Type Strains, Phase II (KMG-II): from individual species to whole genera.</title>
        <authorList>
            <person name="Goeker M."/>
        </authorList>
    </citation>
    <scope>NUCLEOTIDE SEQUENCE [LARGE SCALE GENOMIC DNA]</scope>
    <source>
        <strain evidence="6 7">DSM 28057</strain>
    </source>
</reference>
<feature type="transmembrane region" description="Helical" evidence="5">
    <location>
        <begin position="346"/>
        <end position="368"/>
    </location>
</feature>
<evidence type="ECO:0000256" key="4">
    <source>
        <dbReference type="ARBA" id="ARBA00023136"/>
    </source>
</evidence>
<keyword evidence="3 5" id="KW-1133">Transmembrane helix</keyword>
<evidence type="ECO:0000313" key="6">
    <source>
        <dbReference type="EMBL" id="PSL07223.1"/>
    </source>
</evidence>
<dbReference type="PANTHER" id="PTHR11785">
    <property type="entry name" value="AMINO ACID TRANSPORTER"/>
    <property type="match status" value="1"/>
</dbReference>
<feature type="transmembrane region" description="Helical" evidence="5">
    <location>
        <begin position="12"/>
        <end position="34"/>
    </location>
</feature>
<dbReference type="Proteomes" id="UP000240708">
    <property type="component" value="Unassembled WGS sequence"/>
</dbReference>
<dbReference type="InterPro" id="IPR002293">
    <property type="entry name" value="AA/rel_permease1"/>
</dbReference>
<dbReference type="GO" id="GO:0015179">
    <property type="term" value="F:L-amino acid transmembrane transporter activity"/>
    <property type="evidence" value="ECO:0007669"/>
    <property type="project" value="TreeGrafter"/>
</dbReference>
<proteinExistence type="predicted"/>
<evidence type="ECO:0000256" key="5">
    <source>
        <dbReference type="SAM" id="Phobius"/>
    </source>
</evidence>
<dbReference type="OrthoDB" id="9810109at2"/>
<dbReference type="EMBL" id="PYGF01000001">
    <property type="protein sequence ID" value="PSL07223.1"/>
    <property type="molecule type" value="Genomic_DNA"/>
</dbReference>
<evidence type="ECO:0000256" key="2">
    <source>
        <dbReference type="ARBA" id="ARBA00022692"/>
    </source>
</evidence>
<comment type="caution">
    <text evidence="6">The sequence shown here is derived from an EMBL/GenBank/DDBJ whole genome shotgun (WGS) entry which is preliminary data.</text>
</comment>
<feature type="transmembrane region" description="Helical" evidence="5">
    <location>
        <begin position="405"/>
        <end position="421"/>
    </location>
</feature>
<accession>A0A2P8ECM9</accession>
<feature type="transmembrane region" description="Helical" evidence="5">
    <location>
        <begin position="274"/>
        <end position="296"/>
    </location>
</feature>
<gene>
    <name evidence="6" type="ORF">CLV48_101153</name>
</gene>
<sequence length="437" mass="48739">MNIRDKIGWKTAAGLVVANMIGTGVFTSLGFQVAVSQNTWSIILLWLIGGMMALIGAFVYAELGTHFKKSGGDYIFLSRSINPSVGYLYAWISLTIGFPAPVAIASMAMVQYWQPLIGPEFSLVMGIVSIIAMSIFHSYSVHQSGTVQNVLTAIKVVFVFSLIVIGVWWASTLSVPSFDFSPTWKTEMLKPGFAVSLIYVFYAYTGWNSAAYIVEEIDQPRKNLPKALISATILVMVVYVLLQLIFLKHASIDQLTGKVQVATLAFGNIFGTQGVFWVSLFIGIQLIATISGYTWVGPRITNAMAKEFRLWKPLAKTNKNGIPVRAVWFNTFLSFLLMLTGSFETVLLYVGFVLQLMGTFTIASSLLVKKAEGFKSPLRPWLQIIYIIFSLWVMIFMFYDRPKESLIGLGFIIIGFVLYLFDSKTINQKILKNNDRL</sequence>
<keyword evidence="7" id="KW-1185">Reference proteome</keyword>
<evidence type="ECO:0000313" key="7">
    <source>
        <dbReference type="Proteomes" id="UP000240708"/>
    </source>
</evidence>
<dbReference type="Pfam" id="PF13520">
    <property type="entry name" value="AA_permease_2"/>
    <property type="match status" value="1"/>
</dbReference>
<feature type="transmembrane region" description="Helical" evidence="5">
    <location>
        <begin position="322"/>
        <end position="340"/>
    </location>
</feature>
<name>A0A2P8ECM9_9BACT</name>
<feature type="transmembrane region" description="Helical" evidence="5">
    <location>
        <begin position="121"/>
        <end position="141"/>
    </location>
</feature>
<dbReference type="AlphaFoldDB" id="A0A2P8ECM9"/>
<dbReference type="GO" id="GO:0016020">
    <property type="term" value="C:membrane"/>
    <property type="evidence" value="ECO:0007669"/>
    <property type="project" value="UniProtKB-SubCell"/>
</dbReference>
<feature type="transmembrane region" description="Helical" evidence="5">
    <location>
        <begin position="40"/>
        <end position="61"/>
    </location>
</feature>
<dbReference type="InterPro" id="IPR050598">
    <property type="entry name" value="AminoAcid_Transporter"/>
</dbReference>
<comment type="subcellular location">
    <subcellularLocation>
        <location evidence="1">Membrane</location>
        <topology evidence="1">Multi-pass membrane protein</topology>
    </subcellularLocation>
</comment>
<keyword evidence="4 5" id="KW-0472">Membrane</keyword>
<keyword evidence="2 5" id="KW-0812">Transmembrane</keyword>
<protein>
    <submittedName>
        <fullName evidence="6">Amino acid/polyamine/organocation transporter (APC superfamily)</fullName>
    </submittedName>
</protein>
<feature type="transmembrane region" description="Helical" evidence="5">
    <location>
        <begin position="153"/>
        <end position="171"/>
    </location>
</feature>
<evidence type="ECO:0000256" key="1">
    <source>
        <dbReference type="ARBA" id="ARBA00004141"/>
    </source>
</evidence>
<feature type="transmembrane region" description="Helical" evidence="5">
    <location>
        <begin position="191"/>
        <end position="214"/>
    </location>
</feature>
<evidence type="ECO:0000256" key="3">
    <source>
        <dbReference type="ARBA" id="ARBA00022989"/>
    </source>
</evidence>
<dbReference type="RefSeq" id="WP_106565339.1">
    <property type="nucleotide sequence ID" value="NZ_JAUVYL010000141.1"/>
</dbReference>
<feature type="transmembrane region" description="Helical" evidence="5">
    <location>
        <begin position="380"/>
        <end position="399"/>
    </location>
</feature>
<dbReference type="Gene3D" id="1.20.1740.10">
    <property type="entry name" value="Amino acid/polyamine transporter I"/>
    <property type="match status" value="1"/>
</dbReference>
<organism evidence="6 7">
    <name type="scientific">Cecembia rubra</name>
    <dbReference type="NCBI Taxonomy" id="1485585"/>
    <lineage>
        <taxon>Bacteria</taxon>
        <taxon>Pseudomonadati</taxon>
        <taxon>Bacteroidota</taxon>
        <taxon>Cytophagia</taxon>
        <taxon>Cytophagales</taxon>
        <taxon>Cyclobacteriaceae</taxon>
        <taxon>Cecembia</taxon>
    </lineage>
</organism>